<dbReference type="InterPro" id="IPR036097">
    <property type="entry name" value="HisK_dim/P_sf"/>
</dbReference>
<evidence type="ECO:0000256" key="1">
    <source>
        <dbReference type="ARBA" id="ARBA00000085"/>
    </source>
</evidence>
<dbReference type="InterPro" id="IPR003661">
    <property type="entry name" value="HisK_dim/P_dom"/>
</dbReference>
<evidence type="ECO:0000256" key="4">
    <source>
        <dbReference type="ARBA" id="ARBA00022553"/>
    </source>
</evidence>
<comment type="catalytic activity">
    <reaction evidence="1">
        <text>ATP + protein L-histidine = ADP + protein N-phospho-L-histidine.</text>
        <dbReference type="EC" id="2.7.13.3"/>
    </reaction>
</comment>
<keyword evidence="8" id="KW-0812">Transmembrane</keyword>
<dbReference type="SMART" id="SM00387">
    <property type="entry name" value="HATPase_c"/>
    <property type="match status" value="1"/>
</dbReference>
<name>A0ABQ5MW03_9MICC</name>
<dbReference type="SMART" id="SM00388">
    <property type="entry name" value="HisKA"/>
    <property type="match status" value="1"/>
</dbReference>
<dbReference type="Gene3D" id="3.30.565.10">
    <property type="entry name" value="Histidine kinase-like ATPase, C-terminal domain"/>
    <property type="match status" value="1"/>
</dbReference>
<dbReference type="RefSeq" id="WP_264796266.1">
    <property type="nucleotide sequence ID" value="NZ_BRVS01000013.1"/>
</dbReference>
<evidence type="ECO:0000256" key="7">
    <source>
        <dbReference type="ARBA" id="ARBA00023012"/>
    </source>
</evidence>
<evidence type="ECO:0000256" key="2">
    <source>
        <dbReference type="ARBA" id="ARBA00004236"/>
    </source>
</evidence>
<evidence type="ECO:0000256" key="6">
    <source>
        <dbReference type="ARBA" id="ARBA00022777"/>
    </source>
</evidence>
<organism evidence="10 11">
    <name type="scientific">Arthrobacter mangrovi</name>
    <dbReference type="NCBI Taxonomy" id="2966350"/>
    <lineage>
        <taxon>Bacteria</taxon>
        <taxon>Bacillati</taxon>
        <taxon>Actinomycetota</taxon>
        <taxon>Actinomycetes</taxon>
        <taxon>Micrococcales</taxon>
        <taxon>Micrococcaceae</taxon>
        <taxon>Arthrobacter</taxon>
    </lineage>
</organism>
<evidence type="ECO:0000313" key="10">
    <source>
        <dbReference type="EMBL" id="GLB68166.1"/>
    </source>
</evidence>
<dbReference type="SUPFAM" id="SSF55874">
    <property type="entry name" value="ATPase domain of HSP90 chaperone/DNA topoisomerase II/histidine kinase"/>
    <property type="match status" value="1"/>
</dbReference>
<keyword evidence="8" id="KW-0472">Membrane</keyword>
<sequence>MSTVVRRTLGLIGVRKPFYELSLRLRVGLSQLPLVMTVALVTVLVACFFPETLRHPSFLIGLGQLAVLTLLAFAVPWDKTPRGSYWVIPLADFIAIGALRHSGQDAITGLGLLMLFPVFWLAWSGIAPVAARIISFVLPLAIVWLSAFLSAGPVTLQDLASTLIIPVLMLAFGVTISVASESETARQLAFEAKDRELQQVLRETRDRQRLLETMMDTVSVGLVAVDRGGHDILMNRHQRHNHLLAAPSGNRDPNESQLLIFQPDGTTPIPLEERPVLRAIRGETFNDELLWIGEGKQQRAMAVTARPMTDDDGKFDGSVIAFSDVTELVRALAAKDDFVASVSHELRTPLTSIIGYLDLALEEAEETDEAGQLAGSLRVAQRNAERLFQLVSDLLSSASGPMSIAPKRTSLAEVIRSSLDSAAPKAAAAGVVLRDDCPETLLAFIDPDRIGQVVDNLLSNAIKYSPGGGEVEVRAWTAGGHAVLEVRDNGLGISEEDQREVFTKFFRTAAVRRTAIPGVGLGLVISKSIVEAHGGTIECKSTLGAGTTFTVTLPLDEAQDGERRQAPAGVR</sequence>
<dbReference type="InterPro" id="IPR004358">
    <property type="entry name" value="Sig_transdc_His_kin-like_C"/>
</dbReference>
<dbReference type="InterPro" id="IPR005467">
    <property type="entry name" value="His_kinase_dom"/>
</dbReference>
<protein>
    <recommendedName>
        <fullName evidence="3">histidine kinase</fullName>
        <ecNumber evidence="3">2.7.13.3</ecNumber>
    </recommendedName>
</protein>
<dbReference type="GO" id="GO:0016301">
    <property type="term" value="F:kinase activity"/>
    <property type="evidence" value="ECO:0007669"/>
    <property type="project" value="UniProtKB-KW"/>
</dbReference>
<dbReference type="Gene3D" id="3.30.450.20">
    <property type="entry name" value="PAS domain"/>
    <property type="match status" value="1"/>
</dbReference>
<accession>A0ABQ5MW03</accession>
<proteinExistence type="predicted"/>
<comment type="subcellular location">
    <subcellularLocation>
        <location evidence="2">Cell membrane</location>
    </subcellularLocation>
</comment>
<dbReference type="SUPFAM" id="SSF55785">
    <property type="entry name" value="PYP-like sensor domain (PAS domain)"/>
    <property type="match status" value="1"/>
</dbReference>
<keyword evidence="6 10" id="KW-0418">Kinase</keyword>
<evidence type="ECO:0000256" key="3">
    <source>
        <dbReference type="ARBA" id="ARBA00012438"/>
    </source>
</evidence>
<evidence type="ECO:0000313" key="11">
    <source>
        <dbReference type="Proteomes" id="UP001209654"/>
    </source>
</evidence>
<keyword evidence="8" id="KW-1133">Transmembrane helix</keyword>
<keyword evidence="11" id="KW-1185">Reference proteome</keyword>
<evidence type="ECO:0000259" key="9">
    <source>
        <dbReference type="PROSITE" id="PS50109"/>
    </source>
</evidence>
<dbReference type="InterPro" id="IPR050736">
    <property type="entry name" value="Sensor_HK_Regulatory"/>
</dbReference>
<dbReference type="InterPro" id="IPR003594">
    <property type="entry name" value="HATPase_dom"/>
</dbReference>
<dbReference type="CDD" id="cd00082">
    <property type="entry name" value="HisKA"/>
    <property type="match status" value="1"/>
</dbReference>
<feature type="transmembrane region" description="Helical" evidence="8">
    <location>
        <begin position="57"/>
        <end position="77"/>
    </location>
</feature>
<gene>
    <name evidence="10" type="ORF">AHIS1636_26080</name>
</gene>
<evidence type="ECO:0000256" key="8">
    <source>
        <dbReference type="SAM" id="Phobius"/>
    </source>
</evidence>
<dbReference type="SUPFAM" id="SSF47384">
    <property type="entry name" value="Homodimeric domain of signal transducing histidine kinase"/>
    <property type="match status" value="1"/>
</dbReference>
<feature type="transmembrane region" description="Helical" evidence="8">
    <location>
        <begin position="129"/>
        <end position="152"/>
    </location>
</feature>
<keyword evidence="7" id="KW-0902">Two-component regulatory system</keyword>
<dbReference type="InterPro" id="IPR035965">
    <property type="entry name" value="PAS-like_dom_sf"/>
</dbReference>
<comment type="caution">
    <text evidence="10">The sequence shown here is derived from an EMBL/GenBank/DDBJ whole genome shotgun (WGS) entry which is preliminary data.</text>
</comment>
<feature type="transmembrane region" description="Helical" evidence="8">
    <location>
        <begin position="106"/>
        <end position="123"/>
    </location>
</feature>
<dbReference type="PROSITE" id="PS50109">
    <property type="entry name" value="HIS_KIN"/>
    <property type="match status" value="1"/>
</dbReference>
<dbReference type="PANTHER" id="PTHR43711:SF1">
    <property type="entry name" value="HISTIDINE KINASE 1"/>
    <property type="match status" value="1"/>
</dbReference>
<reference evidence="10 11" key="1">
    <citation type="journal article" date="2023" name="Int. J. Syst. Evol. Microbiol.">
        <title>Arthrobacter mangrovi sp. nov., an actinobacterium isolated from the rhizosphere of a mangrove.</title>
        <authorList>
            <person name="Hamada M."/>
            <person name="Saitou S."/>
            <person name="Enomoto N."/>
            <person name="Nanri K."/>
            <person name="Hidaka K."/>
            <person name="Miura T."/>
            <person name="Tamura T."/>
        </authorList>
    </citation>
    <scope>NUCLEOTIDE SEQUENCE [LARGE SCALE GENOMIC DNA]</scope>
    <source>
        <strain evidence="10 11">NBRC 112813</strain>
    </source>
</reference>
<evidence type="ECO:0000256" key="5">
    <source>
        <dbReference type="ARBA" id="ARBA00022679"/>
    </source>
</evidence>
<dbReference type="EMBL" id="BRVS01000013">
    <property type="protein sequence ID" value="GLB68166.1"/>
    <property type="molecule type" value="Genomic_DNA"/>
</dbReference>
<dbReference type="CDD" id="cd00075">
    <property type="entry name" value="HATPase"/>
    <property type="match status" value="1"/>
</dbReference>
<keyword evidence="4" id="KW-0597">Phosphoprotein</keyword>
<dbReference type="Proteomes" id="UP001209654">
    <property type="component" value="Unassembled WGS sequence"/>
</dbReference>
<dbReference type="EC" id="2.7.13.3" evidence="3"/>
<dbReference type="PRINTS" id="PR00344">
    <property type="entry name" value="BCTRLSENSOR"/>
</dbReference>
<dbReference type="InterPro" id="IPR013656">
    <property type="entry name" value="PAS_4"/>
</dbReference>
<feature type="transmembrane region" description="Helical" evidence="8">
    <location>
        <begin position="32"/>
        <end position="50"/>
    </location>
</feature>
<keyword evidence="5" id="KW-0808">Transferase</keyword>
<dbReference type="Pfam" id="PF08448">
    <property type="entry name" value="PAS_4"/>
    <property type="match status" value="1"/>
</dbReference>
<feature type="domain" description="Histidine kinase" evidence="9">
    <location>
        <begin position="341"/>
        <end position="557"/>
    </location>
</feature>
<dbReference type="Pfam" id="PF00512">
    <property type="entry name" value="HisKA"/>
    <property type="match status" value="1"/>
</dbReference>
<dbReference type="InterPro" id="IPR036890">
    <property type="entry name" value="HATPase_C_sf"/>
</dbReference>
<dbReference type="Pfam" id="PF02518">
    <property type="entry name" value="HATPase_c"/>
    <property type="match status" value="1"/>
</dbReference>
<dbReference type="Gene3D" id="1.10.287.130">
    <property type="match status" value="1"/>
</dbReference>
<dbReference type="PANTHER" id="PTHR43711">
    <property type="entry name" value="TWO-COMPONENT HISTIDINE KINASE"/>
    <property type="match status" value="1"/>
</dbReference>